<dbReference type="OrthoDB" id="6305173at2"/>
<dbReference type="InterPro" id="IPR028992">
    <property type="entry name" value="Hedgehog/Intein_dom"/>
</dbReference>
<dbReference type="EMBL" id="FZOY01000001">
    <property type="protein sequence ID" value="SNS18427.1"/>
    <property type="molecule type" value="Genomic_DNA"/>
</dbReference>
<dbReference type="InterPro" id="IPR036844">
    <property type="entry name" value="Hint_dom_sf"/>
</dbReference>
<evidence type="ECO:0000256" key="1">
    <source>
        <dbReference type="SAM" id="MobiDB-lite"/>
    </source>
</evidence>
<evidence type="ECO:0000259" key="2">
    <source>
        <dbReference type="Pfam" id="PF13403"/>
    </source>
</evidence>
<feature type="region of interest" description="Disordered" evidence="1">
    <location>
        <begin position="153"/>
        <end position="177"/>
    </location>
</feature>
<protein>
    <submittedName>
        <fullName evidence="3">Hint domain-containing protein</fullName>
    </submittedName>
</protein>
<gene>
    <name evidence="3" type="ORF">SAMN05421757_101242</name>
</gene>
<proteinExistence type="predicted"/>
<accession>A0A239CE07</accession>
<reference evidence="3 4" key="1">
    <citation type="submission" date="2017-06" db="EMBL/GenBank/DDBJ databases">
        <authorList>
            <person name="Kim H.J."/>
            <person name="Triplett B.A."/>
        </authorList>
    </citation>
    <scope>NUCLEOTIDE SEQUENCE [LARGE SCALE GENOMIC DNA]</scope>
    <source>
        <strain evidence="3 4">DSM 29339</strain>
    </source>
</reference>
<feature type="domain" description="Hedgehog/Intein (Hint)" evidence="2">
    <location>
        <begin position="161"/>
        <end position="305"/>
    </location>
</feature>
<evidence type="ECO:0000313" key="3">
    <source>
        <dbReference type="EMBL" id="SNS18427.1"/>
    </source>
</evidence>
<dbReference type="Pfam" id="PF13403">
    <property type="entry name" value="Hint_2"/>
    <property type="match status" value="1"/>
</dbReference>
<evidence type="ECO:0000313" key="4">
    <source>
        <dbReference type="Proteomes" id="UP000198426"/>
    </source>
</evidence>
<dbReference type="Proteomes" id="UP000198426">
    <property type="component" value="Unassembled WGS sequence"/>
</dbReference>
<name>A0A239CE07_9RHOB</name>
<keyword evidence="4" id="KW-1185">Reference proteome</keyword>
<dbReference type="SUPFAM" id="SSF51294">
    <property type="entry name" value="Hedgehog/intein (Hint) domain"/>
    <property type="match status" value="1"/>
</dbReference>
<dbReference type="RefSeq" id="WP_089230725.1">
    <property type="nucleotide sequence ID" value="NZ_FZOY01000001.1"/>
</dbReference>
<dbReference type="AlphaFoldDB" id="A0A239CE07"/>
<organism evidence="3 4">
    <name type="scientific">Tropicimonas sediminicola</name>
    <dbReference type="NCBI Taxonomy" id="1031541"/>
    <lineage>
        <taxon>Bacteria</taxon>
        <taxon>Pseudomonadati</taxon>
        <taxon>Pseudomonadota</taxon>
        <taxon>Alphaproteobacteria</taxon>
        <taxon>Rhodobacterales</taxon>
        <taxon>Roseobacteraceae</taxon>
        <taxon>Tropicimonas</taxon>
    </lineage>
</organism>
<sequence>MTDGTDAAFVISWAQTVIEGNASPSPGELRVGASWRWAGQAMRVDGPSGAALLGQALGSAELHERAARTARRMCATVVPMGAPGRIDVSREHLLDQGFVVTDGRHGYAASRIEPGDGRPALVLFVGAPPPQDRDLWIARIVTNRRAEARARLAPPPPVTGLVAGSRVETPQGPRPVDRLVPGDRVLTRGGHTSVVRFAGKLRLTSADLRHVPAHRPIRFSQAALGPRWTGRDLHLAPDQTLELGGPAGRALFGRSAVLVRAGDLLDHPGVCVDPVMQEVTYVQLLLDRHGVVVADGMGCESFHPDAAVMPRKGLVDPDLLKHLDPKVLAQPSRYGPVAGRRLSRGEAALLLARGTLRAVA</sequence>